<evidence type="ECO:0000259" key="1">
    <source>
        <dbReference type="Pfam" id="PF18291"/>
    </source>
</evidence>
<dbReference type="AlphaFoldDB" id="A0A644WGH7"/>
<gene>
    <name evidence="2" type="ORF">SDC9_47644</name>
</gene>
<sequence length="138" mass="16220">MAIKFFKYKRNVFLNKELQEKYMPKMQIETVADFEMIAQMIEKKSSMSRGDILGVLAELETTILWMLENGHPVSLGLLGTFYPAIEVQMVDSPQEVTRNLIKRFKIIFKPSKFFKERFRKVEFVLGDSEVRGVNYKKK</sequence>
<dbReference type="NCBIfam" id="TIGR01201">
    <property type="entry name" value="HU_rel"/>
    <property type="match status" value="1"/>
</dbReference>
<dbReference type="EMBL" id="VSSQ01000793">
    <property type="protein sequence ID" value="MPM01404.1"/>
    <property type="molecule type" value="Genomic_DNA"/>
</dbReference>
<organism evidence="2">
    <name type="scientific">bioreactor metagenome</name>
    <dbReference type="NCBI Taxonomy" id="1076179"/>
    <lineage>
        <taxon>unclassified sequences</taxon>
        <taxon>metagenomes</taxon>
        <taxon>ecological metagenomes</taxon>
    </lineage>
</organism>
<dbReference type="InterPro" id="IPR010992">
    <property type="entry name" value="IHF-like_DNA-bd_dom_sf"/>
</dbReference>
<dbReference type="SUPFAM" id="SSF47729">
    <property type="entry name" value="IHF-like DNA-binding proteins"/>
    <property type="match status" value="1"/>
</dbReference>
<dbReference type="Pfam" id="PF18291">
    <property type="entry name" value="HU-HIG"/>
    <property type="match status" value="1"/>
</dbReference>
<dbReference type="GO" id="GO:0003677">
    <property type="term" value="F:DNA binding"/>
    <property type="evidence" value="ECO:0007669"/>
    <property type="project" value="InterPro"/>
</dbReference>
<reference evidence="2" key="1">
    <citation type="submission" date="2019-08" db="EMBL/GenBank/DDBJ databases">
        <authorList>
            <person name="Kucharzyk K."/>
            <person name="Murdoch R.W."/>
            <person name="Higgins S."/>
            <person name="Loffler F."/>
        </authorList>
    </citation>
    <scope>NUCLEOTIDE SEQUENCE</scope>
</reference>
<proteinExistence type="predicted"/>
<dbReference type="InterPro" id="IPR041607">
    <property type="entry name" value="HU-HIG"/>
</dbReference>
<name>A0A644WGH7_9ZZZZ</name>
<protein>
    <recommendedName>
        <fullName evidence="1">HU domain-containing protein</fullName>
    </recommendedName>
</protein>
<comment type="caution">
    <text evidence="2">The sequence shown here is derived from an EMBL/GenBank/DDBJ whole genome shotgun (WGS) entry which is preliminary data.</text>
</comment>
<dbReference type="InterPro" id="IPR005902">
    <property type="entry name" value="HU_DNA-bd_put"/>
</dbReference>
<accession>A0A644WGH7</accession>
<evidence type="ECO:0000313" key="2">
    <source>
        <dbReference type="EMBL" id="MPM01404.1"/>
    </source>
</evidence>
<feature type="domain" description="HU" evidence="1">
    <location>
        <begin position="1"/>
        <end position="123"/>
    </location>
</feature>